<dbReference type="GO" id="GO:0006091">
    <property type="term" value="P:generation of precursor metabolites and energy"/>
    <property type="evidence" value="ECO:0007669"/>
    <property type="project" value="InterPro"/>
</dbReference>
<evidence type="ECO:0000256" key="1">
    <source>
        <dbReference type="ARBA" id="ARBA00000929"/>
    </source>
</evidence>
<dbReference type="Proteomes" id="UP000532440">
    <property type="component" value="Unassembled WGS sequence"/>
</dbReference>
<dbReference type="Pfam" id="PF05681">
    <property type="entry name" value="Fumerase"/>
    <property type="match status" value="1"/>
</dbReference>
<evidence type="ECO:0000256" key="3">
    <source>
        <dbReference type="ARBA" id="ARBA00008876"/>
    </source>
</evidence>
<dbReference type="GO" id="GO:0004333">
    <property type="term" value="F:fumarate hydratase activity"/>
    <property type="evidence" value="ECO:0007669"/>
    <property type="project" value="UniProtKB-UniRule"/>
</dbReference>
<gene>
    <name evidence="13" type="ORF">HNQ70_000224</name>
</gene>
<evidence type="ECO:0000256" key="5">
    <source>
        <dbReference type="ARBA" id="ARBA00022485"/>
    </source>
</evidence>
<dbReference type="GO" id="GO:0046872">
    <property type="term" value="F:metal ion binding"/>
    <property type="evidence" value="ECO:0007669"/>
    <property type="project" value="UniProtKB-UniRule"/>
</dbReference>
<evidence type="ECO:0000256" key="8">
    <source>
        <dbReference type="ARBA" id="ARBA00023014"/>
    </source>
</evidence>
<organism evidence="13 14">
    <name type="scientific">Quisquiliibacterium transsilvanicum</name>
    <dbReference type="NCBI Taxonomy" id="1549638"/>
    <lineage>
        <taxon>Bacteria</taxon>
        <taxon>Pseudomonadati</taxon>
        <taxon>Pseudomonadota</taxon>
        <taxon>Betaproteobacteria</taxon>
        <taxon>Burkholderiales</taxon>
        <taxon>Burkholderiaceae</taxon>
        <taxon>Quisquiliibacterium</taxon>
    </lineage>
</organism>
<comment type="subunit">
    <text evidence="4 10">Homodimer.</text>
</comment>
<evidence type="ECO:0000256" key="2">
    <source>
        <dbReference type="ARBA" id="ARBA00001966"/>
    </source>
</evidence>
<comment type="similarity">
    <text evidence="3 10">Belongs to the class-I fumarase family.</text>
</comment>
<dbReference type="AlphaFoldDB" id="A0A7W8HFH3"/>
<protein>
    <recommendedName>
        <fullName evidence="10">Fumarate hydratase class I</fullName>
        <ecNumber evidence="10">4.2.1.2</ecNumber>
    </recommendedName>
</protein>
<dbReference type="Pfam" id="PF05683">
    <property type="entry name" value="Fumerase_C"/>
    <property type="match status" value="1"/>
</dbReference>
<dbReference type="PANTHER" id="PTHR43351:SF2">
    <property type="entry name" value="L(+)-TARTRATE DEHYDRATASE SUBUNIT BETA-RELATED"/>
    <property type="match status" value="1"/>
</dbReference>
<evidence type="ECO:0000259" key="12">
    <source>
        <dbReference type="Pfam" id="PF05683"/>
    </source>
</evidence>
<dbReference type="EMBL" id="JACHGB010000001">
    <property type="protein sequence ID" value="MBB5270240.1"/>
    <property type="molecule type" value="Genomic_DNA"/>
</dbReference>
<dbReference type="PIRSF" id="PIRSF001394">
    <property type="entry name" value="Fe_dep_fumar_hy"/>
    <property type="match status" value="1"/>
</dbReference>
<dbReference type="GO" id="GO:0051539">
    <property type="term" value="F:4 iron, 4 sulfur cluster binding"/>
    <property type="evidence" value="ECO:0007669"/>
    <property type="project" value="UniProtKB-UniRule"/>
</dbReference>
<dbReference type="Gene3D" id="3.20.130.10">
    <property type="entry name" value="Fe-S hydro-lyase, tartrate dehydratase beta-type, catalytic domain"/>
    <property type="match status" value="1"/>
</dbReference>
<dbReference type="NCBIfam" id="TIGR00722">
    <property type="entry name" value="ttdA_fumA_fumB"/>
    <property type="match status" value="1"/>
</dbReference>
<keyword evidence="9 10" id="KW-0456">Lyase</keyword>
<keyword evidence="7 10" id="KW-0408">Iron</keyword>
<feature type="domain" description="Fe-S hydro-lyase tartrate dehydratase beta-type catalytic" evidence="12">
    <location>
        <begin position="290"/>
        <end position="491"/>
    </location>
</feature>
<feature type="domain" description="Fe-S hydro-lyase tartrate dehydratase alpha-type catalytic" evidence="11">
    <location>
        <begin position="11"/>
        <end position="286"/>
    </location>
</feature>
<evidence type="ECO:0000256" key="4">
    <source>
        <dbReference type="ARBA" id="ARBA00011738"/>
    </source>
</evidence>
<evidence type="ECO:0000256" key="6">
    <source>
        <dbReference type="ARBA" id="ARBA00022723"/>
    </source>
</evidence>
<evidence type="ECO:0000256" key="10">
    <source>
        <dbReference type="PIRNR" id="PIRNR001394"/>
    </source>
</evidence>
<accession>A0A7W8HFH3</accession>
<name>A0A7W8HFH3_9BURK</name>
<dbReference type="EC" id="4.2.1.2" evidence="10"/>
<evidence type="ECO:0000259" key="11">
    <source>
        <dbReference type="Pfam" id="PF05681"/>
    </source>
</evidence>
<dbReference type="InterPro" id="IPR036660">
    <property type="entry name" value="Fe-S_hydroAse_TtdB_cat_sf"/>
</dbReference>
<dbReference type="SUPFAM" id="SSF117457">
    <property type="entry name" value="FumA C-terminal domain-like"/>
    <property type="match status" value="1"/>
</dbReference>
<dbReference type="InterPro" id="IPR004646">
    <property type="entry name" value="Fe-S_hydro-lyase_TtdA-typ_cat"/>
</dbReference>
<reference evidence="13 14" key="1">
    <citation type="submission" date="2020-08" db="EMBL/GenBank/DDBJ databases">
        <title>Genomic Encyclopedia of Type Strains, Phase IV (KMG-IV): sequencing the most valuable type-strain genomes for metagenomic binning, comparative biology and taxonomic classification.</title>
        <authorList>
            <person name="Goeker M."/>
        </authorList>
    </citation>
    <scope>NUCLEOTIDE SEQUENCE [LARGE SCALE GENOMIC DNA]</scope>
    <source>
        <strain evidence="13 14">DSM 29781</strain>
    </source>
</reference>
<dbReference type="PANTHER" id="PTHR43351">
    <property type="entry name" value="L(+)-TARTRATE DEHYDRATASE SUBUNIT BETA"/>
    <property type="match status" value="1"/>
</dbReference>
<dbReference type="InterPro" id="IPR004647">
    <property type="entry name" value="Fe-S_hydro-lyase_TtdB-typ_cat"/>
</dbReference>
<keyword evidence="8 10" id="KW-0411">Iron-sulfur</keyword>
<dbReference type="RefSeq" id="WP_183963466.1">
    <property type="nucleotide sequence ID" value="NZ_BAABEW010000015.1"/>
</dbReference>
<keyword evidence="6 10" id="KW-0479">Metal-binding</keyword>
<comment type="function">
    <text evidence="10">Catalyzes the reversible hydration of fumarate to (S)-malate.</text>
</comment>
<evidence type="ECO:0000313" key="13">
    <source>
        <dbReference type="EMBL" id="MBB5270240.1"/>
    </source>
</evidence>
<proteinExistence type="inferred from homology"/>
<evidence type="ECO:0000256" key="9">
    <source>
        <dbReference type="ARBA" id="ARBA00023239"/>
    </source>
</evidence>
<comment type="caution">
    <text evidence="13">The sequence shown here is derived from an EMBL/GenBank/DDBJ whole genome shotgun (WGS) entry which is preliminary data.</text>
</comment>
<comment type="cofactor">
    <cofactor evidence="2 10">
        <name>[4Fe-4S] cluster</name>
        <dbReference type="ChEBI" id="CHEBI:49883"/>
    </cofactor>
</comment>
<evidence type="ECO:0000256" key="7">
    <source>
        <dbReference type="ARBA" id="ARBA00023004"/>
    </source>
</evidence>
<keyword evidence="14" id="KW-1185">Reference proteome</keyword>
<comment type="catalytic activity">
    <reaction evidence="1 10">
        <text>(S)-malate = fumarate + H2O</text>
        <dbReference type="Rhea" id="RHEA:12460"/>
        <dbReference type="ChEBI" id="CHEBI:15377"/>
        <dbReference type="ChEBI" id="CHEBI:15589"/>
        <dbReference type="ChEBI" id="CHEBI:29806"/>
        <dbReference type="EC" id="4.2.1.2"/>
    </reaction>
</comment>
<evidence type="ECO:0000313" key="14">
    <source>
        <dbReference type="Proteomes" id="UP000532440"/>
    </source>
</evidence>
<sequence length="508" mass="54611">MTVIKQDDLVESVAAALQFISYYHPADYIRHLARAYEAEQGPAAKDAIAQILTNSRMCAEGHRPICQDTGIVNVFLKIGMGVRFEGFGERSIADAVNEGVRRGYLNPDNVLRASVVADPHFERKNTKDNTPAVIHMELVPGDSVDVTVAAKGGGSENKSKFVMLNPSDSLVDWVMKTVPTMGAGWCPPGMLGIGIGGTAEKAMLMAKESLMAPLDMHELLARGPKDKVEELRIELYEKVNALGIGAQGLGGLTTVLDVKIEMYPTHAASKPVAMIPNCAATRHAHFTLDGSGPAFCEPPSLDEWPKVNWAPDTKTSTRVNLDTLTPAEVASWKPGQTLLLNGKMLTGRDAAHKRIQDMLARGEKLPVDFTNRVIYYVGPVDPVRDEVVGPAGPTTATRMDKFTETMLAQTGLIAMVGKAERGPAGIEAIRKHKAAYLMAVGGAAYLVSKAIKGAKVLGFEDLGMEAIYEFEVQDMPVTVAVDAEGTSVHQTGPAEWQARIGKIPVTTA</sequence>
<dbReference type="InterPro" id="IPR011167">
    <property type="entry name" value="Fe_dep_fumarate_hydratase"/>
</dbReference>
<dbReference type="NCBIfam" id="TIGR00723">
    <property type="entry name" value="ttdB_fumA_fumB"/>
    <property type="match status" value="1"/>
</dbReference>
<keyword evidence="5 10" id="KW-0004">4Fe-4S</keyword>